<dbReference type="PROSITE" id="PS50263">
    <property type="entry name" value="CN_HYDROLASE"/>
    <property type="match status" value="1"/>
</dbReference>
<evidence type="ECO:0000256" key="8">
    <source>
        <dbReference type="ARBA" id="ARBA00023315"/>
    </source>
</evidence>
<dbReference type="Pfam" id="PF00795">
    <property type="entry name" value="CN_hydrolase"/>
    <property type="match status" value="1"/>
</dbReference>
<dbReference type="KEGG" id="bsan:CHH28_00240"/>
<feature type="transmembrane region" description="Helical" evidence="9">
    <location>
        <begin position="155"/>
        <end position="177"/>
    </location>
</feature>
<dbReference type="HAMAP" id="MF_01148">
    <property type="entry name" value="Lnt"/>
    <property type="match status" value="1"/>
</dbReference>
<dbReference type="GO" id="GO:0005886">
    <property type="term" value="C:plasma membrane"/>
    <property type="evidence" value="ECO:0007669"/>
    <property type="project" value="UniProtKB-SubCell"/>
</dbReference>
<dbReference type="OrthoDB" id="9804277at2"/>
<evidence type="ECO:0000256" key="3">
    <source>
        <dbReference type="ARBA" id="ARBA00022475"/>
    </source>
</evidence>
<dbReference type="RefSeq" id="WP_094058425.1">
    <property type="nucleotide sequence ID" value="NZ_CP022530.1"/>
</dbReference>
<keyword evidence="12" id="KW-1185">Reference proteome</keyword>
<comment type="pathway">
    <text evidence="9">Protein modification; lipoprotein biosynthesis (N-acyl transfer).</text>
</comment>
<dbReference type="InterPro" id="IPR036526">
    <property type="entry name" value="C-N_Hydrolase_sf"/>
</dbReference>
<evidence type="ECO:0000313" key="12">
    <source>
        <dbReference type="Proteomes" id="UP000202440"/>
    </source>
</evidence>
<evidence type="ECO:0000256" key="7">
    <source>
        <dbReference type="ARBA" id="ARBA00023136"/>
    </source>
</evidence>
<evidence type="ECO:0000259" key="10">
    <source>
        <dbReference type="PROSITE" id="PS50263"/>
    </source>
</evidence>
<comment type="subcellular location">
    <subcellularLocation>
        <location evidence="1 9">Cell membrane</location>
        <topology evidence="1 9">Multi-pass membrane protein</topology>
    </subcellularLocation>
</comment>
<dbReference type="PANTHER" id="PTHR38686:SF1">
    <property type="entry name" value="APOLIPOPROTEIN N-ACYLTRANSFERASE"/>
    <property type="match status" value="1"/>
</dbReference>
<dbReference type="InterPro" id="IPR003010">
    <property type="entry name" value="C-N_Hydrolase"/>
</dbReference>
<accession>A0A222FDP4</accession>
<dbReference type="SUPFAM" id="SSF56317">
    <property type="entry name" value="Carbon-nitrogen hydrolase"/>
    <property type="match status" value="1"/>
</dbReference>
<proteinExistence type="inferred from homology"/>
<dbReference type="UniPathway" id="UPA00666"/>
<protein>
    <recommendedName>
        <fullName evidence="9">Apolipoprotein N-acyltransferase</fullName>
        <shortName evidence="9">ALP N-acyltransferase</shortName>
        <ecNumber evidence="9">2.3.1.269</ecNumber>
    </recommendedName>
</protein>
<keyword evidence="6 9" id="KW-1133">Transmembrane helix</keyword>
<dbReference type="Pfam" id="PF20154">
    <property type="entry name" value="LNT_N"/>
    <property type="match status" value="1"/>
</dbReference>
<comment type="catalytic activity">
    <reaction evidence="9">
        <text>N-terminal S-1,2-diacyl-sn-glyceryl-L-cysteinyl-[lipoprotein] + a glycerophospholipid = N-acyl-S-1,2-diacyl-sn-glyceryl-L-cysteinyl-[lipoprotein] + a 2-acyl-sn-glycero-3-phospholipid + H(+)</text>
        <dbReference type="Rhea" id="RHEA:48228"/>
        <dbReference type="Rhea" id="RHEA-COMP:14681"/>
        <dbReference type="Rhea" id="RHEA-COMP:14684"/>
        <dbReference type="ChEBI" id="CHEBI:15378"/>
        <dbReference type="ChEBI" id="CHEBI:136912"/>
        <dbReference type="ChEBI" id="CHEBI:140656"/>
        <dbReference type="ChEBI" id="CHEBI:140657"/>
        <dbReference type="ChEBI" id="CHEBI:140660"/>
        <dbReference type="EC" id="2.3.1.269"/>
    </reaction>
</comment>
<dbReference type="PANTHER" id="PTHR38686">
    <property type="entry name" value="APOLIPOPROTEIN N-ACYLTRANSFERASE"/>
    <property type="match status" value="1"/>
</dbReference>
<dbReference type="AlphaFoldDB" id="A0A222FDP4"/>
<keyword evidence="8 9" id="KW-0012">Acyltransferase</keyword>
<evidence type="ECO:0000256" key="4">
    <source>
        <dbReference type="ARBA" id="ARBA00022679"/>
    </source>
</evidence>
<evidence type="ECO:0000313" key="11">
    <source>
        <dbReference type="EMBL" id="ASP37207.1"/>
    </source>
</evidence>
<feature type="transmembrane region" description="Helical" evidence="9">
    <location>
        <begin position="477"/>
        <end position="496"/>
    </location>
</feature>
<organism evidence="11 12">
    <name type="scientific">Bacterioplanes sanyensis</name>
    <dbReference type="NCBI Taxonomy" id="1249553"/>
    <lineage>
        <taxon>Bacteria</taxon>
        <taxon>Pseudomonadati</taxon>
        <taxon>Pseudomonadota</taxon>
        <taxon>Gammaproteobacteria</taxon>
        <taxon>Oceanospirillales</taxon>
        <taxon>Oceanospirillaceae</taxon>
        <taxon>Bacterioplanes</taxon>
    </lineage>
</organism>
<feature type="domain" description="CN hydrolase" evidence="10">
    <location>
        <begin position="221"/>
        <end position="472"/>
    </location>
</feature>
<keyword evidence="5 9" id="KW-0812">Transmembrane</keyword>
<comment type="similarity">
    <text evidence="2 9">Belongs to the CN hydrolase family. Apolipoprotein N-acyltransferase subfamily.</text>
</comment>
<feature type="transmembrane region" description="Helical" evidence="9">
    <location>
        <begin position="89"/>
        <end position="108"/>
    </location>
</feature>
<keyword evidence="11" id="KW-0449">Lipoprotein</keyword>
<dbReference type="GO" id="GO:0016410">
    <property type="term" value="F:N-acyltransferase activity"/>
    <property type="evidence" value="ECO:0007669"/>
    <property type="project" value="UniProtKB-UniRule"/>
</dbReference>
<dbReference type="InterPro" id="IPR004563">
    <property type="entry name" value="Apolipo_AcylTrfase"/>
</dbReference>
<sequence>MTRGWCNTSWFSYLVLATAGAMFPLALAPLFWWPLGLLSGAILYWQLTSCSTARQAFVRTWWYGLGQFGAGVSWVYVSMHDHGGTPAWLAIPMVAVFAAFLATFPAAWMAARQRWFGQTLAWLTFPVFWFLHEWFRSWFMTGFPWLFVGDAHLATWLAGWAPLLGSYGLSFIVLLTVTSLSQGWRQRQPAYLLFLLLWPMGAWLQGVEWTQRSGELQVSAVQGNVPQELKWKREQIEPTIATYFGESRQLWQSDVILWPETAMTLLYDRFRPYMDALAEEAQQHNTTIITGIPYRHPPGTELAGQYHNSVVAIGNGQGMYHKQRLVPFGEYVPLENLIRGWIPFFDLEMSSFLAGDAYQPPLLVRQQNGDEESLFLLAPFICYEIAYPGLVRRNASNADLLITVSNDAWFGDSLGPKQHLALAQMRALETQRYVLRATNTGITALINSDGEIVERLPFEQVATLTASAEMRQGMTPYMIWGLWPLYLLSAIILLVARRQQRTQALTAVPSN</sequence>
<evidence type="ECO:0000256" key="9">
    <source>
        <dbReference type="HAMAP-Rule" id="MF_01148"/>
    </source>
</evidence>
<keyword evidence="7 9" id="KW-0472">Membrane</keyword>
<evidence type="ECO:0000256" key="2">
    <source>
        <dbReference type="ARBA" id="ARBA00010065"/>
    </source>
</evidence>
<feature type="transmembrane region" description="Helical" evidence="9">
    <location>
        <begin position="189"/>
        <end position="207"/>
    </location>
</feature>
<dbReference type="NCBIfam" id="TIGR00546">
    <property type="entry name" value="lnt"/>
    <property type="match status" value="1"/>
</dbReference>
<evidence type="ECO:0000256" key="6">
    <source>
        <dbReference type="ARBA" id="ARBA00022989"/>
    </source>
</evidence>
<evidence type="ECO:0000256" key="5">
    <source>
        <dbReference type="ARBA" id="ARBA00022692"/>
    </source>
</evidence>
<name>A0A222FDP4_9GAMM</name>
<dbReference type="Gene3D" id="3.60.110.10">
    <property type="entry name" value="Carbon-nitrogen hydrolase"/>
    <property type="match status" value="1"/>
</dbReference>
<dbReference type="CDD" id="cd07571">
    <property type="entry name" value="ALP_N-acyl_transferase"/>
    <property type="match status" value="1"/>
</dbReference>
<keyword evidence="4 9" id="KW-0808">Transferase</keyword>
<comment type="function">
    <text evidence="9">Catalyzes the phospholipid dependent N-acylation of the N-terminal cysteine of apolipoprotein, the last step in lipoprotein maturation.</text>
</comment>
<keyword evidence="3 9" id="KW-1003">Cell membrane</keyword>
<dbReference type="EMBL" id="CP022530">
    <property type="protein sequence ID" value="ASP37207.1"/>
    <property type="molecule type" value="Genomic_DNA"/>
</dbReference>
<dbReference type="GO" id="GO:0042158">
    <property type="term" value="P:lipoprotein biosynthetic process"/>
    <property type="evidence" value="ECO:0007669"/>
    <property type="project" value="UniProtKB-UniRule"/>
</dbReference>
<reference evidence="11 12" key="1">
    <citation type="submission" date="2017-07" db="EMBL/GenBank/DDBJ databases">
        <title>Annotated genome sequence of Bacterioplanes sanyensis isolated from Red Sea.</title>
        <authorList>
            <person name="Rehman Z.U."/>
        </authorList>
    </citation>
    <scope>NUCLEOTIDE SEQUENCE [LARGE SCALE GENOMIC DNA]</scope>
    <source>
        <strain evidence="11 12">NV9</strain>
    </source>
</reference>
<dbReference type="EC" id="2.3.1.269" evidence="9"/>
<dbReference type="Proteomes" id="UP000202440">
    <property type="component" value="Chromosome"/>
</dbReference>
<feature type="transmembrane region" description="Helical" evidence="9">
    <location>
        <begin position="12"/>
        <end position="45"/>
    </location>
</feature>
<dbReference type="InterPro" id="IPR045378">
    <property type="entry name" value="LNT_N"/>
</dbReference>
<gene>
    <name evidence="9" type="primary">lnt</name>
    <name evidence="11" type="ORF">CHH28_00240</name>
</gene>
<feature type="transmembrane region" description="Helical" evidence="9">
    <location>
        <begin position="115"/>
        <end position="135"/>
    </location>
</feature>
<evidence type="ECO:0000256" key="1">
    <source>
        <dbReference type="ARBA" id="ARBA00004651"/>
    </source>
</evidence>